<keyword evidence="3" id="KW-1185">Reference proteome</keyword>
<evidence type="ECO:0000313" key="3">
    <source>
        <dbReference type="Proteomes" id="UP001164743"/>
    </source>
</evidence>
<organism evidence="2 3">
    <name type="scientific">Puccinia triticina</name>
    <dbReference type="NCBI Taxonomy" id="208348"/>
    <lineage>
        <taxon>Eukaryota</taxon>
        <taxon>Fungi</taxon>
        <taxon>Dikarya</taxon>
        <taxon>Basidiomycota</taxon>
        <taxon>Pucciniomycotina</taxon>
        <taxon>Pucciniomycetes</taxon>
        <taxon>Pucciniales</taxon>
        <taxon>Pucciniaceae</taxon>
        <taxon>Puccinia</taxon>
    </lineage>
</organism>
<dbReference type="GeneID" id="77812862"/>
<gene>
    <name evidence="2" type="ORF">PtA15_8A528</name>
</gene>
<feature type="region of interest" description="Disordered" evidence="1">
    <location>
        <begin position="127"/>
        <end position="164"/>
    </location>
</feature>
<evidence type="ECO:0000256" key="1">
    <source>
        <dbReference type="SAM" id="MobiDB-lite"/>
    </source>
</evidence>
<evidence type="ECO:0008006" key="4">
    <source>
        <dbReference type="Google" id="ProtNLM"/>
    </source>
</evidence>
<name>A0ABY7CQT1_9BASI</name>
<protein>
    <recommendedName>
        <fullName evidence="4">DUF4219 domain-containing protein</fullName>
    </recommendedName>
</protein>
<dbReference type="RefSeq" id="XP_053023178.1">
    <property type="nucleotide sequence ID" value="XM_053171967.1"/>
</dbReference>
<dbReference type="EMBL" id="CP110428">
    <property type="protein sequence ID" value="WAQ87623.1"/>
    <property type="molecule type" value="Genomic_DNA"/>
</dbReference>
<proteinExistence type="predicted"/>
<sequence length="164" mass="18001">MTSNTRTEYNKYLLTTDNYALWKLPMAAKLEDIGAYDFIAGFVKITEKTSADEITRLTSVNQKGYSRIIQNLDPTNLALQTSAVAMTTRSNLDESAGVAKVGLGWLVGKERSGFVGKDHTRAGTCDQTIRPYRSSGSSVPAQERSAIGRPLKYKPSSTPQSWSD</sequence>
<evidence type="ECO:0000313" key="2">
    <source>
        <dbReference type="EMBL" id="WAQ87623.1"/>
    </source>
</evidence>
<dbReference type="Proteomes" id="UP001164743">
    <property type="component" value="Chromosome 8A"/>
</dbReference>
<feature type="compositionally biased region" description="Polar residues" evidence="1">
    <location>
        <begin position="155"/>
        <end position="164"/>
    </location>
</feature>
<reference evidence="2" key="1">
    <citation type="submission" date="2022-10" db="EMBL/GenBank/DDBJ databases">
        <title>Puccinia triticina Genome sequencing and assembly.</title>
        <authorList>
            <person name="Li C."/>
        </authorList>
    </citation>
    <scope>NUCLEOTIDE SEQUENCE</scope>
    <source>
        <strain evidence="2">Pt15</strain>
    </source>
</reference>
<accession>A0ABY7CQT1</accession>